<dbReference type="InterPro" id="IPR017853">
    <property type="entry name" value="GH"/>
</dbReference>
<dbReference type="InterPro" id="IPR011583">
    <property type="entry name" value="Chitinase_II/V-like_cat"/>
</dbReference>
<organism evidence="2 3">
    <name type="scientific">Nocardioides lianchengensis</name>
    <dbReference type="NCBI Taxonomy" id="1045774"/>
    <lineage>
        <taxon>Bacteria</taxon>
        <taxon>Bacillati</taxon>
        <taxon>Actinomycetota</taxon>
        <taxon>Actinomycetes</taxon>
        <taxon>Propionibacteriales</taxon>
        <taxon>Nocardioidaceae</taxon>
        <taxon>Nocardioides</taxon>
    </lineage>
</organism>
<dbReference type="SUPFAM" id="SSF51445">
    <property type="entry name" value="(Trans)glycosidases"/>
    <property type="match status" value="1"/>
</dbReference>
<accession>A0A1G6R8W9</accession>
<dbReference type="InterPro" id="IPR029070">
    <property type="entry name" value="Chitinase_insertion_sf"/>
</dbReference>
<dbReference type="AlphaFoldDB" id="A0A1G6R8W9"/>
<dbReference type="PANTHER" id="PTHR46066:SF2">
    <property type="entry name" value="CHITINASE DOMAIN-CONTAINING PROTEIN 1"/>
    <property type="match status" value="1"/>
</dbReference>
<dbReference type="GO" id="GO:0008061">
    <property type="term" value="F:chitin binding"/>
    <property type="evidence" value="ECO:0007669"/>
    <property type="project" value="InterPro"/>
</dbReference>
<gene>
    <name evidence="2" type="ORF">SAMN05421872_105180</name>
</gene>
<reference evidence="3" key="1">
    <citation type="submission" date="2016-10" db="EMBL/GenBank/DDBJ databases">
        <authorList>
            <person name="Varghese N."/>
            <person name="Submissions S."/>
        </authorList>
    </citation>
    <scope>NUCLEOTIDE SEQUENCE [LARGE SCALE GENOMIC DNA]</scope>
    <source>
        <strain evidence="3">CGMCC 4.6858</strain>
    </source>
</reference>
<dbReference type="Pfam" id="PF00704">
    <property type="entry name" value="Glyco_hydro_18"/>
    <property type="match status" value="1"/>
</dbReference>
<dbReference type="OrthoDB" id="276604at2"/>
<dbReference type="PROSITE" id="PS51910">
    <property type="entry name" value="GH18_2"/>
    <property type="match status" value="1"/>
</dbReference>
<name>A0A1G6R8W9_9ACTN</name>
<evidence type="ECO:0000313" key="3">
    <source>
        <dbReference type="Proteomes" id="UP000199034"/>
    </source>
</evidence>
<dbReference type="RefSeq" id="WP_090855033.1">
    <property type="nucleotide sequence ID" value="NZ_FMZM01000005.1"/>
</dbReference>
<feature type="domain" description="GH18" evidence="1">
    <location>
        <begin position="26"/>
        <end position="330"/>
    </location>
</feature>
<dbReference type="EMBL" id="FMZM01000005">
    <property type="protein sequence ID" value="SDD00477.1"/>
    <property type="molecule type" value="Genomic_DNA"/>
</dbReference>
<protein>
    <submittedName>
        <fullName evidence="2">Spore germination protein YaaH</fullName>
    </submittedName>
</protein>
<dbReference type="InterPro" id="IPR001223">
    <property type="entry name" value="Glyco_hydro18_cat"/>
</dbReference>
<dbReference type="Proteomes" id="UP000199034">
    <property type="component" value="Unassembled WGS sequence"/>
</dbReference>
<evidence type="ECO:0000259" key="1">
    <source>
        <dbReference type="PROSITE" id="PS51910"/>
    </source>
</evidence>
<dbReference type="SMART" id="SM00636">
    <property type="entry name" value="Glyco_18"/>
    <property type="match status" value="1"/>
</dbReference>
<keyword evidence="3" id="KW-1185">Reference proteome</keyword>
<dbReference type="GO" id="GO:0005975">
    <property type="term" value="P:carbohydrate metabolic process"/>
    <property type="evidence" value="ECO:0007669"/>
    <property type="project" value="InterPro"/>
</dbReference>
<sequence>MRRALVVLVTATALAAPATAVRASEPEVTGYALPDLPHRVLERNAPGLTTLTVVGASITADGRRAVRPPADSVRLGRKARREGLRTELLVSNYSDRIGDFDTRAAGRLLRSPANVRRVARQLASYVEAGGWDGVNLDLEALRPQDGPGLVRLAAALQRRMPAARTVSVDVSAKGSVREYRRSGYRLGALGRAVDLVQLMAYDQHGPTWSGPGPIGALTWQRRTLGALLTQVPAAKVDLGVAGYGYTWPRRGTGGPVTVARARELVRRDGARATWDARAGEWRARLDDGTALRWSDRRSLRLRRALARGQGLHGLAIWRIGSADTVPAGRP</sequence>
<dbReference type="STRING" id="1045774.SAMN05421872_105180"/>
<proteinExistence type="predicted"/>
<dbReference type="PANTHER" id="PTHR46066">
    <property type="entry name" value="CHITINASE DOMAIN-CONTAINING PROTEIN 1 FAMILY MEMBER"/>
    <property type="match status" value="1"/>
</dbReference>
<evidence type="ECO:0000313" key="2">
    <source>
        <dbReference type="EMBL" id="SDD00477.1"/>
    </source>
</evidence>
<dbReference type="Gene3D" id="3.10.50.10">
    <property type="match status" value="1"/>
</dbReference>
<dbReference type="Gene3D" id="3.20.20.80">
    <property type="entry name" value="Glycosidases"/>
    <property type="match status" value="1"/>
</dbReference>